<name>A0A5A9XJ87_9BACT</name>
<dbReference type="InterPro" id="IPR027417">
    <property type="entry name" value="P-loop_NTPase"/>
</dbReference>
<reference evidence="1 2" key="1">
    <citation type="submission" date="2019-04" db="EMBL/GenBank/DDBJ databases">
        <title>Geobacter ruber sp. nov., ferric-reducing bacteria isolated from paddy soil.</title>
        <authorList>
            <person name="Xu Z."/>
            <person name="Masuda Y."/>
            <person name="Itoh H."/>
            <person name="Senoo K."/>
        </authorList>
    </citation>
    <scope>NUCLEOTIDE SEQUENCE [LARGE SCALE GENOMIC DNA]</scope>
    <source>
        <strain evidence="1 2">Red88</strain>
    </source>
</reference>
<evidence type="ECO:0000313" key="2">
    <source>
        <dbReference type="Proteomes" id="UP000324298"/>
    </source>
</evidence>
<dbReference type="EMBL" id="SRSD01000004">
    <property type="protein sequence ID" value="KAA0892159.1"/>
    <property type="molecule type" value="Genomic_DNA"/>
</dbReference>
<dbReference type="Gene3D" id="3.40.50.300">
    <property type="entry name" value="P-loop containing nucleotide triphosphate hydrolases"/>
    <property type="match status" value="1"/>
</dbReference>
<proteinExistence type="predicted"/>
<keyword evidence="2" id="KW-1185">Reference proteome</keyword>
<sequence>MNIAQLKLVLREILAKTDLTPCVVGHRGVGKTAGIIQVCREDNWRYASLRLGQMEVGDLVGIPYREGDIMHWSRPSWWPADDDPPTVVHCDELNRAQQEDTLQAIFQFVEPPIEGEPRALHTHRLAPRHKVVVTINPPDGSYQVATLDRALIDRMVMLYVESDHACWSRYAAERGLDDGVRQFLSANTNLLASQGAPMDLPVEPTERAWEMISVLRRNCRFPGDLEMEVYSGIVGREAAIMFMRWLADERHRPLTAADILDNWPQVAEKAAAQRDDIQAATMTDLTALLQASPLLAPEQEEHLVAYIACLPRDLRFGFVKTLLKIPAVAQAISQDKYDTVVFDAIRAISEEAQR</sequence>
<dbReference type="OrthoDB" id="9808317at2"/>
<dbReference type="Proteomes" id="UP000324298">
    <property type="component" value="Unassembled WGS sequence"/>
</dbReference>
<gene>
    <name evidence="1" type="ORF">ET418_08125</name>
</gene>
<evidence type="ECO:0000313" key="1">
    <source>
        <dbReference type="EMBL" id="KAA0892159.1"/>
    </source>
</evidence>
<dbReference type="AlphaFoldDB" id="A0A5A9XJ87"/>
<protein>
    <recommendedName>
        <fullName evidence="3">AAA domain (Dynein-related subfamily)</fullName>
    </recommendedName>
</protein>
<comment type="caution">
    <text evidence="1">The sequence shown here is derived from an EMBL/GenBank/DDBJ whole genome shotgun (WGS) entry which is preliminary data.</text>
</comment>
<organism evidence="1 2">
    <name type="scientific">Oryzomonas rubra</name>
    <dbReference type="NCBI Taxonomy" id="2509454"/>
    <lineage>
        <taxon>Bacteria</taxon>
        <taxon>Pseudomonadati</taxon>
        <taxon>Thermodesulfobacteriota</taxon>
        <taxon>Desulfuromonadia</taxon>
        <taxon>Geobacterales</taxon>
        <taxon>Geobacteraceae</taxon>
        <taxon>Oryzomonas</taxon>
    </lineage>
</organism>
<accession>A0A5A9XJ87</accession>
<dbReference type="RefSeq" id="WP_149307096.1">
    <property type="nucleotide sequence ID" value="NZ_SRSD01000004.1"/>
</dbReference>
<dbReference type="SUPFAM" id="SSF52540">
    <property type="entry name" value="P-loop containing nucleoside triphosphate hydrolases"/>
    <property type="match status" value="1"/>
</dbReference>
<evidence type="ECO:0008006" key="3">
    <source>
        <dbReference type="Google" id="ProtNLM"/>
    </source>
</evidence>